<feature type="domain" description="Endonuclease/exonuclease/phosphatase" evidence="1">
    <location>
        <begin position="43"/>
        <end position="266"/>
    </location>
</feature>
<dbReference type="InterPro" id="IPR036691">
    <property type="entry name" value="Endo/exonu/phosph_ase_sf"/>
</dbReference>
<proteinExistence type="predicted"/>
<dbReference type="SUPFAM" id="SSF56219">
    <property type="entry name" value="DNase I-like"/>
    <property type="match status" value="1"/>
</dbReference>
<keyword evidence="2" id="KW-0378">Hydrolase</keyword>
<evidence type="ECO:0000313" key="2">
    <source>
        <dbReference type="EMBL" id="SCM57602.1"/>
    </source>
</evidence>
<dbReference type="PANTHER" id="PTHR14859">
    <property type="entry name" value="CALCOFLUOR WHITE HYPERSENSITIVE PROTEIN PRECURSOR"/>
    <property type="match status" value="1"/>
</dbReference>
<gene>
    <name evidence="2" type="ORF">ING2E5A_1419</name>
</gene>
<name>A0A1G4G6V8_9BACT</name>
<dbReference type="GO" id="GO:0004527">
    <property type="term" value="F:exonuclease activity"/>
    <property type="evidence" value="ECO:0007669"/>
    <property type="project" value="UniProtKB-KW"/>
</dbReference>
<dbReference type="Pfam" id="PF03372">
    <property type="entry name" value="Exo_endo_phos"/>
    <property type="match status" value="1"/>
</dbReference>
<keyword evidence="2" id="KW-0255">Endonuclease</keyword>
<dbReference type="AlphaFoldDB" id="A0A1G4G6V8"/>
<reference evidence="2 3" key="1">
    <citation type="submission" date="2016-08" db="EMBL/GenBank/DDBJ databases">
        <authorList>
            <person name="Seilhamer J.J."/>
        </authorList>
    </citation>
    <scope>NUCLEOTIDE SEQUENCE [LARGE SCALE GENOMIC DNA]</scope>
    <source>
        <strain evidence="2">ING2-E5A</strain>
    </source>
</reference>
<accession>A0A1G4G6V8</accession>
<dbReference type="KEGG" id="pmuc:ING2E5A_1419"/>
<keyword evidence="2" id="KW-0540">Nuclease</keyword>
<dbReference type="GO" id="GO:0006506">
    <property type="term" value="P:GPI anchor biosynthetic process"/>
    <property type="evidence" value="ECO:0007669"/>
    <property type="project" value="TreeGrafter"/>
</dbReference>
<dbReference type="GO" id="GO:0016020">
    <property type="term" value="C:membrane"/>
    <property type="evidence" value="ECO:0007669"/>
    <property type="project" value="GOC"/>
</dbReference>
<dbReference type="GO" id="GO:0004519">
    <property type="term" value="F:endonuclease activity"/>
    <property type="evidence" value="ECO:0007669"/>
    <property type="project" value="UniProtKB-KW"/>
</dbReference>
<dbReference type="Gene3D" id="3.60.10.10">
    <property type="entry name" value="Endonuclease/exonuclease/phosphatase"/>
    <property type="match status" value="1"/>
</dbReference>
<sequence>MKINRIFLLSIIVLLAACGKESTEEPPTVIIPPTTDAAILKVMTYNIAGAAASTGVRSLEGLAEVIKRVDPDIVAIQEVDAFTTRNGKDVHLARDLAALCGMDHWFFAKAMDFHDGEYGDAIISKLPFKETMAYNLTGDWEGQRIETRSVARVTVEVGGRDICFISTHFDHTSNEKWRILQAKELVEIVKGIEMPVIVGGDLNCTPSSEPMKILYEVLASPCKTGDCLGTFVGSKNVIDYLVYRSDNVLTLSSYGIYSWADKESDHFPVGAVFEVEKVK</sequence>
<dbReference type="Proteomes" id="UP000178485">
    <property type="component" value="Chromosome i"/>
</dbReference>
<evidence type="ECO:0000259" key="1">
    <source>
        <dbReference type="Pfam" id="PF03372"/>
    </source>
</evidence>
<organism evidence="2 3">
    <name type="scientific">Petrimonas mucosa</name>
    <dbReference type="NCBI Taxonomy" id="1642646"/>
    <lineage>
        <taxon>Bacteria</taxon>
        <taxon>Pseudomonadati</taxon>
        <taxon>Bacteroidota</taxon>
        <taxon>Bacteroidia</taxon>
        <taxon>Bacteroidales</taxon>
        <taxon>Dysgonomonadaceae</taxon>
        <taxon>Petrimonas</taxon>
    </lineage>
</organism>
<dbReference type="STRING" id="1642646.ING2E5A_1419"/>
<evidence type="ECO:0000313" key="3">
    <source>
        <dbReference type="Proteomes" id="UP000178485"/>
    </source>
</evidence>
<keyword evidence="2" id="KW-0269">Exonuclease</keyword>
<dbReference type="EMBL" id="LT608328">
    <property type="protein sequence ID" value="SCM57602.1"/>
    <property type="molecule type" value="Genomic_DNA"/>
</dbReference>
<dbReference type="InterPro" id="IPR051916">
    <property type="entry name" value="GPI-anchor_lipid_remodeler"/>
</dbReference>
<protein>
    <submittedName>
        <fullName evidence="2">Endonuclease/exonuclease/phosphatase</fullName>
    </submittedName>
</protein>
<keyword evidence="3" id="KW-1185">Reference proteome</keyword>
<dbReference type="PROSITE" id="PS51257">
    <property type="entry name" value="PROKAR_LIPOPROTEIN"/>
    <property type="match status" value="1"/>
</dbReference>
<dbReference type="PANTHER" id="PTHR14859:SF15">
    <property type="entry name" value="ENDONUCLEASE_EXONUCLEASE_PHOSPHATASE DOMAIN-CONTAINING PROTEIN"/>
    <property type="match status" value="1"/>
</dbReference>
<dbReference type="InterPro" id="IPR005135">
    <property type="entry name" value="Endo/exonuclease/phosphatase"/>
</dbReference>